<name>Q24CA4_TETTS</name>
<evidence type="ECO:0000256" key="2">
    <source>
        <dbReference type="SAM" id="MobiDB-lite"/>
    </source>
</evidence>
<protein>
    <submittedName>
        <fullName evidence="3">IQ calmodulin-binding motif protein</fullName>
    </submittedName>
</protein>
<dbReference type="InterPro" id="IPR027417">
    <property type="entry name" value="P-loop_NTPase"/>
</dbReference>
<keyword evidence="4" id="KW-1185">Reference proteome</keyword>
<feature type="compositionally biased region" description="Polar residues" evidence="2">
    <location>
        <begin position="1633"/>
        <end position="1655"/>
    </location>
</feature>
<evidence type="ECO:0000313" key="3">
    <source>
        <dbReference type="EMBL" id="EAS05334.2"/>
    </source>
</evidence>
<dbReference type="PROSITE" id="PS50096">
    <property type="entry name" value="IQ"/>
    <property type="match status" value="1"/>
</dbReference>
<dbReference type="Gene3D" id="1.20.5.190">
    <property type="match status" value="1"/>
</dbReference>
<evidence type="ECO:0000313" key="4">
    <source>
        <dbReference type="Proteomes" id="UP000009168"/>
    </source>
</evidence>
<dbReference type="Proteomes" id="UP000009168">
    <property type="component" value="Unassembled WGS sequence"/>
</dbReference>
<dbReference type="STRING" id="312017.Q24CA4"/>
<feature type="region of interest" description="Disordered" evidence="2">
    <location>
        <begin position="1633"/>
        <end position="1662"/>
    </location>
</feature>
<dbReference type="SUPFAM" id="SSF52540">
    <property type="entry name" value="P-loop containing nucleoside triphosphate hydrolases"/>
    <property type="match status" value="1"/>
</dbReference>
<organism evidence="3 4">
    <name type="scientific">Tetrahymena thermophila (strain SB210)</name>
    <dbReference type="NCBI Taxonomy" id="312017"/>
    <lineage>
        <taxon>Eukaryota</taxon>
        <taxon>Sar</taxon>
        <taxon>Alveolata</taxon>
        <taxon>Ciliophora</taxon>
        <taxon>Intramacronucleata</taxon>
        <taxon>Oligohymenophorea</taxon>
        <taxon>Hymenostomatida</taxon>
        <taxon>Tetrahymenina</taxon>
        <taxon>Tetrahymenidae</taxon>
        <taxon>Tetrahymena</taxon>
    </lineage>
</organism>
<feature type="region of interest" description="Disordered" evidence="2">
    <location>
        <begin position="1068"/>
        <end position="1089"/>
    </location>
</feature>
<evidence type="ECO:0000256" key="1">
    <source>
        <dbReference type="SAM" id="Coils"/>
    </source>
</evidence>
<feature type="coiled-coil region" evidence="1">
    <location>
        <begin position="1291"/>
        <end position="1339"/>
    </location>
</feature>
<dbReference type="EMBL" id="GG662372">
    <property type="protein sequence ID" value="EAS05334.2"/>
    <property type="molecule type" value="Genomic_DNA"/>
</dbReference>
<dbReference type="InParanoid" id="Q24CA4"/>
<gene>
    <name evidence="3" type="ORF">TTHERM_00695680</name>
</gene>
<reference evidence="4" key="1">
    <citation type="journal article" date="2006" name="PLoS Biol.">
        <title>Macronuclear genome sequence of the ciliate Tetrahymena thermophila, a model eukaryote.</title>
        <authorList>
            <person name="Eisen J.A."/>
            <person name="Coyne R.S."/>
            <person name="Wu M."/>
            <person name="Wu D."/>
            <person name="Thiagarajan M."/>
            <person name="Wortman J.R."/>
            <person name="Badger J.H."/>
            <person name="Ren Q."/>
            <person name="Amedeo P."/>
            <person name="Jones K.M."/>
            <person name="Tallon L.J."/>
            <person name="Delcher A.L."/>
            <person name="Salzberg S.L."/>
            <person name="Silva J.C."/>
            <person name="Haas B.J."/>
            <person name="Majoros W.H."/>
            <person name="Farzad M."/>
            <person name="Carlton J.M."/>
            <person name="Smith R.K. Jr."/>
            <person name="Garg J."/>
            <person name="Pearlman R.E."/>
            <person name="Karrer K.M."/>
            <person name="Sun L."/>
            <person name="Manning G."/>
            <person name="Elde N.C."/>
            <person name="Turkewitz A.P."/>
            <person name="Asai D.J."/>
            <person name="Wilkes D.E."/>
            <person name="Wang Y."/>
            <person name="Cai H."/>
            <person name="Collins K."/>
            <person name="Stewart B.A."/>
            <person name="Lee S.R."/>
            <person name="Wilamowska K."/>
            <person name="Weinberg Z."/>
            <person name="Ruzzo W.L."/>
            <person name="Wloga D."/>
            <person name="Gaertig J."/>
            <person name="Frankel J."/>
            <person name="Tsao C.-C."/>
            <person name="Gorovsky M.A."/>
            <person name="Keeling P.J."/>
            <person name="Waller R.F."/>
            <person name="Patron N.J."/>
            <person name="Cherry J.M."/>
            <person name="Stover N.A."/>
            <person name="Krieger C.J."/>
            <person name="del Toro C."/>
            <person name="Ryder H.F."/>
            <person name="Williamson S.C."/>
            <person name="Barbeau R.A."/>
            <person name="Hamilton E.P."/>
            <person name="Orias E."/>
        </authorList>
    </citation>
    <scope>NUCLEOTIDE SEQUENCE [LARGE SCALE GENOMIC DNA]</scope>
    <source>
        <strain evidence="4">SB210</strain>
    </source>
</reference>
<accession>Q24CA4</accession>
<keyword evidence="1" id="KW-0175">Coiled coil</keyword>
<dbReference type="KEGG" id="tet:TTHERM_00695680"/>
<dbReference type="HOGENOM" id="CLU_242797_0_0_1"/>
<dbReference type="RefSeq" id="XP_001025579.2">
    <property type="nucleotide sequence ID" value="XM_001025579.2"/>
</dbReference>
<feature type="coiled-coil region" evidence="1">
    <location>
        <begin position="889"/>
        <end position="916"/>
    </location>
</feature>
<dbReference type="GeneID" id="7835945"/>
<proteinExistence type="predicted"/>
<sequence>MEKQNSLRLYDSSKLKEQINLYNIYDSQSFKQSNSLQNEQFRYEQEKKRVENGLKQLLEVEYDDQTDYPLGMTAKSDYLKMNNNASQTTSRSFLHFKPPLSTKGGKKQKFFFTSNNNPDKSESVINKTICNNSKENISINQTLHSNKSLIIEKKHIRQSSVGAISDLNTTNNSNQNSSFRLVKKQSFSQLETLEQMKQKKSTEYIYNKMGLNNQAIAEKIQSKIIKYSPNIKVLNQNNMPMFFNKENTSDYRYEQFLNYEDSEENSLCNTNNKLNIANYDLRSGGEDNDQDDESKLLSLNFTLSDAKSQFLVLSHNKKQQQIIQDQILQKQTLFATKIQKNIRRYIQQNKYQKQKKAVILIQRYYRKMRQVQEKKIKDHLFVLSGQQKRVLKELENLNSVETQLNNIYKNNKRVQKFIKKNQSRVFEQFSAYFSKQQQQTTSSQTQTDFIQTNIQNKISQINSQISCLQTYQIPKSIICQLQNKITELSLDFSMSTIHANIDIDQITQQKENIQNSNHYSIKKKDQIEQKGSQSSFVANSTSHHFTPYNHASNNEGYLTTQESENQTERIINENCRCSSQKIIQRLRDELRQKIEYDSLKETNTYKELLYIQDELHKSNLQHKSLMVQISEALKKFEIKIISDLTSSNQENFELIKDLQQINAFIQDSIMFCSPQTVKRRQFYGVISSNDSSSGISNKAMPQNKPYESRKLVFDSAGSDRQFLDYKFKKYKKESRFYGVSKLCVYENKIQKNQLLSNQHTFNQIAKQIMNSRSNSLSKIGNATLKKESISFIILNIDAKFQESQVQIIVKCQQDIYFIGLNQPFTFDNESKLQIQVVMNNKLFGSVSFKPKVLNKIPNKSIKWISLLDPSDDFYDGDFNDDDIEGPRVLIQFNRQLKQEEKHIQEQQNNTQRFIEKTNEQSGVFTNRSSILKEINGELKSNRTSHRESQNCIYSQQNLKNVYKQGFNMKLINEDLCEQITNKEEFIKKMNEQVRFYKVKLEFKEKENEVLSQNIQKVQAQCNSLQMLIQQDRIQKESLEISLKNAESKIQKLTDYLIDLKEKHQKTQLENEQQKQKLKEFEEKQNQDEENGYYKEQLEKKKLIIENLRQQIQEFQDSDNIKENQIHNLEKELCDFKNKIQEQNVVQIKNLDDEKSQKIEQLIEEVNSQKNQVDSLLEQVKEVLEQQSNLKKEIEEKNNSLSLKEQKELQMIEDIDKLKQEINDQCQMIQEQSQHIKNQAKQINEQNHLILKFKQTQEQQKEKTDREAAYRNQLDNENKKLTQIFLDQKQKYAECQVENKKILENLEQKEKKINQLSEENHFQQQEISKLLQQNKEYQGNHIQQQLYMNEQSQQFWQKIPIKIADLEKDIAEYNQKHHINLPFQSQSYVQQNTHQVETPTIGLATNQQEESQKTDQYLMISGNTNQYYQSQTVTPFLQLMNSNNENQKQRNMEEMNLPVQVNNYNQTIKNQANNKPMTHSPFNGLYFCEESFNLNNQNESQQQLQINKPIFNSQKNDNGFKKQLCISFNNKSIEQPTESSKNEHIVKNDILISELKNKRQQFRALNSNLNLSSPLIKQNYQANKAISQQNKVELLKVQNSLNDKCFPQLLNETQQIQQQNCSGAKTKRSLSINQLSDAKNKKSPCSSSQRRNSTNIDTKRWKI</sequence>